<dbReference type="KEGG" id="tcd:AAIA72_15550"/>
<dbReference type="EMBL" id="CP154858">
    <property type="protein sequence ID" value="XDT72191.1"/>
    <property type="molecule type" value="Genomic_DNA"/>
</dbReference>
<dbReference type="InterPro" id="IPR009721">
    <property type="entry name" value="O-acyltransferase_WSD1_C"/>
</dbReference>
<protein>
    <recommendedName>
        <fullName evidence="4">diacylglycerol O-acyltransferase</fullName>
        <ecNumber evidence="4">2.3.1.20</ecNumber>
    </recommendedName>
</protein>
<dbReference type="InterPro" id="IPR023213">
    <property type="entry name" value="CAT-like_dom_sf"/>
</dbReference>
<dbReference type="InterPro" id="IPR004255">
    <property type="entry name" value="O-acyltransferase_WSD1_N"/>
</dbReference>
<proteinExistence type="inferred from homology"/>
<evidence type="ECO:0000256" key="7">
    <source>
        <dbReference type="ARBA" id="ARBA00023315"/>
    </source>
</evidence>
<evidence type="ECO:0000259" key="10">
    <source>
        <dbReference type="Pfam" id="PF06974"/>
    </source>
</evidence>
<evidence type="ECO:0000256" key="6">
    <source>
        <dbReference type="ARBA" id="ARBA00022798"/>
    </source>
</evidence>
<comment type="pathway">
    <text evidence="1">Glycerolipid metabolism; triacylglycerol biosynthesis.</text>
</comment>
<keyword evidence="5" id="KW-0808">Transferase</keyword>
<dbReference type="Pfam" id="PF03007">
    <property type="entry name" value="WS_DGAT_cat"/>
    <property type="match status" value="1"/>
</dbReference>
<dbReference type="RefSeq" id="WP_369601203.1">
    <property type="nucleotide sequence ID" value="NZ_CP154858.1"/>
</dbReference>
<dbReference type="Gene3D" id="3.30.559.30">
    <property type="entry name" value="Nonribosomal peptide synthetase, condensation domain"/>
    <property type="match status" value="1"/>
</dbReference>
<evidence type="ECO:0000256" key="1">
    <source>
        <dbReference type="ARBA" id="ARBA00004771"/>
    </source>
</evidence>
<reference evidence="11" key="1">
    <citation type="submission" date="2024-05" db="EMBL/GenBank/DDBJ databases">
        <title>Genome sequencing of novel strain.</title>
        <authorList>
            <person name="Ganbat D."/>
            <person name="Ganbat S."/>
            <person name="Lee S.-J."/>
        </authorList>
    </citation>
    <scope>NUCLEOTIDE SEQUENCE</scope>
    <source>
        <strain evidence="11">SMD15-11</strain>
    </source>
</reference>
<comment type="pathway">
    <text evidence="2">Lipid metabolism.</text>
</comment>
<comment type="catalytic activity">
    <reaction evidence="8">
        <text>an acyl-CoA + a 1,2-diacyl-sn-glycerol = a triacyl-sn-glycerol + CoA</text>
        <dbReference type="Rhea" id="RHEA:10868"/>
        <dbReference type="ChEBI" id="CHEBI:17815"/>
        <dbReference type="ChEBI" id="CHEBI:57287"/>
        <dbReference type="ChEBI" id="CHEBI:58342"/>
        <dbReference type="ChEBI" id="CHEBI:64615"/>
        <dbReference type="EC" id="2.3.1.20"/>
    </reaction>
</comment>
<evidence type="ECO:0000256" key="5">
    <source>
        <dbReference type="ARBA" id="ARBA00022679"/>
    </source>
</evidence>
<dbReference type="AlphaFoldDB" id="A0AB39UV75"/>
<dbReference type="Gene3D" id="3.30.559.10">
    <property type="entry name" value="Chloramphenicol acetyltransferase-like domain"/>
    <property type="match status" value="1"/>
</dbReference>
<keyword evidence="6" id="KW-0319">Glycerol metabolism</keyword>
<gene>
    <name evidence="11" type="ORF">AAIA72_15550</name>
</gene>
<dbReference type="GO" id="GO:0019432">
    <property type="term" value="P:triglyceride biosynthetic process"/>
    <property type="evidence" value="ECO:0007669"/>
    <property type="project" value="TreeGrafter"/>
</dbReference>
<evidence type="ECO:0000256" key="2">
    <source>
        <dbReference type="ARBA" id="ARBA00005189"/>
    </source>
</evidence>
<dbReference type="EC" id="2.3.1.20" evidence="4"/>
<keyword evidence="7" id="KW-0012">Acyltransferase</keyword>
<name>A0AB39UV75_9GAMM</name>
<evidence type="ECO:0000259" key="9">
    <source>
        <dbReference type="Pfam" id="PF03007"/>
    </source>
</evidence>
<accession>A0AB39UV75</accession>
<dbReference type="GO" id="GO:0004144">
    <property type="term" value="F:diacylglycerol O-acyltransferase activity"/>
    <property type="evidence" value="ECO:0007669"/>
    <property type="project" value="UniProtKB-EC"/>
</dbReference>
<dbReference type="Pfam" id="PF06974">
    <property type="entry name" value="WS_DGAT_C"/>
    <property type="match status" value="1"/>
</dbReference>
<evidence type="ECO:0000313" key="11">
    <source>
        <dbReference type="EMBL" id="XDT72191.1"/>
    </source>
</evidence>
<dbReference type="PANTHER" id="PTHR31650:SF1">
    <property type="entry name" value="WAX ESTER SYNTHASE_DIACYLGLYCEROL ACYLTRANSFERASE 4-RELATED"/>
    <property type="match status" value="1"/>
</dbReference>
<dbReference type="InterPro" id="IPR045034">
    <property type="entry name" value="O-acyltransferase_WSD1-like"/>
</dbReference>
<comment type="similarity">
    <text evidence="3">Belongs to the long-chain O-acyltransferase family.</text>
</comment>
<evidence type="ECO:0000256" key="8">
    <source>
        <dbReference type="ARBA" id="ARBA00048109"/>
    </source>
</evidence>
<dbReference type="SUPFAM" id="SSF52777">
    <property type="entry name" value="CoA-dependent acyltransferases"/>
    <property type="match status" value="1"/>
</dbReference>
<evidence type="ECO:0000256" key="3">
    <source>
        <dbReference type="ARBA" id="ARBA00009587"/>
    </source>
</evidence>
<feature type="domain" description="O-acyltransferase WSD1-like N-terminal" evidence="9">
    <location>
        <begin position="10"/>
        <end position="276"/>
    </location>
</feature>
<dbReference type="PANTHER" id="PTHR31650">
    <property type="entry name" value="O-ACYLTRANSFERASE (WSD1-LIKE) FAMILY PROTEIN"/>
    <property type="match status" value="1"/>
</dbReference>
<sequence>MTEQAWEPVNGADAVWLRLERADNPMVITAMAVTDPMRPADLRRLIRERFLTVERFGWTPVNHSGIWLWEPDAEFDLDFHVRHVALPGAADDAALATLVGDLMSQPLAENHPLWQFVLIDGYGDRSVIVMRVHHCYADGLSLAALFGAMSDDAPNVRPLAPRRAAETRPDPGLAVRYHGIRDTLRRALERITSISGEWSEKAARLMALADNGQSPGQVAAAVLAEVAQLLALPPESPSPLTGQRLSPLKRVAWSDTIPLTELKRTARALGGTVNDVLLGGVSAGLADWIGSRGDEAPSRLTAAMPVNLRPLETAEARASLLEMGNHFGLALVPLALNAANPLERLYRVRYEAERLKRSWQPALAHIMMSIIGLMPGLRDAALDLIGQRASLVLSNVPGAPRPRYLMGRKVHDVMFWVPQVGRICTGISLISYCGGLRLGVVTDRNHVPEPALLLGHMSQALSRYGVLASDGWQPARVSR</sequence>
<dbReference type="GO" id="GO:0006071">
    <property type="term" value="P:glycerol metabolic process"/>
    <property type="evidence" value="ECO:0007669"/>
    <property type="project" value="UniProtKB-KW"/>
</dbReference>
<evidence type="ECO:0000256" key="4">
    <source>
        <dbReference type="ARBA" id="ARBA00013244"/>
    </source>
</evidence>
<dbReference type="GO" id="GO:0005886">
    <property type="term" value="C:plasma membrane"/>
    <property type="evidence" value="ECO:0007669"/>
    <property type="project" value="TreeGrafter"/>
</dbReference>
<feature type="domain" description="O-acyltransferase WSD1 C-terminal" evidence="10">
    <location>
        <begin position="323"/>
        <end position="462"/>
    </location>
</feature>
<organism evidence="11">
    <name type="scientific">Thermohahella caldifontis</name>
    <dbReference type="NCBI Taxonomy" id="3142973"/>
    <lineage>
        <taxon>Bacteria</taxon>
        <taxon>Pseudomonadati</taxon>
        <taxon>Pseudomonadota</taxon>
        <taxon>Gammaproteobacteria</taxon>
        <taxon>Oceanospirillales</taxon>
        <taxon>Hahellaceae</taxon>
        <taxon>Thermohahella</taxon>
    </lineage>
</organism>